<dbReference type="GO" id="GO:0016787">
    <property type="term" value="F:hydrolase activity"/>
    <property type="evidence" value="ECO:0007669"/>
    <property type="project" value="UniProtKB-KW"/>
</dbReference>
<dbReference type="CDD" id="cd18793">
    <property type="entry name" value="SF2_C_SNF"/>
    <property type="match status" value="1"/>
</dbReference>
<dbReference type="InterPro" id="IPR014001">
    <property type="entry name" value="Helicase_ATP-bd"/>
</dbReference>
<dbReference type="EMBL" id="MN740352">
    <property type="protein sequence ID" value="QHU02072.1"/>
    <property type="molecule type" value="Genomic_DNA"/>
</dbReference>
<dbReference type="PROSITE" id="PS51192">
    <property type="entry name" value="HELICASE_ATP_BIND_1"/>
    <property type="match status" value="1"/>
</dbReference>
<dbReference type="GO" id="GO:0005524">
    <property type="term" value="F:ATP binding"/>
    <property type="evidence" value="ECO:0007669"/>
    <property type="project" value="InterPro"/>
</dbReference>
<feature type="domain" description="Helicase C-terminal" evidence="3">
    <location>
        <begin position="364"/>
        <end position="521"/>
    </location>
</feature>
<evidence type="ECO:0000313" key="4">
    <source>
        <dbReference type="EMBL" id="QHU02072.1"/>
    </source>
</evidence>
<dbReference type="AlphaFoldDB" id="A0A6C0J8V2"/>
<dbReference type="SUPFAM" id="SSF52540">
    <property type="entry name" value="P-loop containing nucleoside triphosphate hydrolases"/>
    <property type="match status" value="2"/>
</dbReference>
<dbReference type="InterPro" id="IPR049730">
    <property type="entry name" value="SNF2/RAD54-like_C"/>
</dbReference>
<evidence type="ECO:0008006" key="5">
    <source>
        <dbReference type="Google" id="ProtNLM"/>
    </source>
</evidence>
<dbReference type="SMART" id="SM00490">
    <property type="entry name" value="HELICc"/>
    <property type="match status" value="1"/>
</dbReference>
<sequence>MKIDVICDSLKKNNNINPITNRKINPEAKNGIFAKYKKICSENTSIDLSAFPKKNLKLEPLILQPHQQKVVDFMKKKENTSLLVVHSTGSGKTLTALATTNELLKQKTTNVIIITTKNTLPNWKNEYEKYWGYLPNNFYFLTYQAISNNPKLLEKCTESILIIDEIHLLKKYVSLRGNRKINSNGIGSYIKYKYGITKKTYLKTHSEKELLDEVPDEYKYTYKSSRVLHNIKCALKSWKVLLLTATPIINQFYDIKNIYIILNKLNLNTTAKSINLDNLMVSYYTVDYNKNKYFPEVKHINKFIKLNDGERKRYNNLLKGFDEEDYDPIQDKDWLFSTVTGVMILYNYMRRAGDAGFRGYYSPKIDFIYEKIKQSKKKTLIHTTWIKTGVKVLIEVLQKITPNIYVISGQTKNTQDIIDEFNENDDFKIIIITSAGKEGLNLKGVRYIYLLEPNWNEASTHQAISRAVRFKSHIHLPENERNVVVYKIYINDSVDTILLDKYINKKKTIIDDFCVKLKEISI</sequence>
<evidence type="ECO:0000256" key="1">
    <source>
        <dbReference type="ARBA" id="ARBA00022801"/>
    </source>
</evidence>
<dbReference type="Pfam" id="PF00271">
    <property type="entry name" value="Helicase_C"/>
    <property type="match status" value="1"/>
</dbReference>
<dbReference type="SMART" id="SM00487">
    <property type="entry name" value="DEXDc"/>
    <property type="match status" value="1"/>
</dbReference>
<dbReference type="InterPro" id="IPR027417">
    <property type="entry name" value="P-loop_NTPase"/>
</dbReference>
<keyword evidence="1" id="KW-0378">Hydrolase</keyword>
<name>A0A6C0J8V2_9ZZZZ</name>
<dbReference type="PANTHER" id="PTHR10799">
    <property type="entry name" value="SNF2/RAD54 HELICASE FAMILY"/>
    <property type="match status" value="1"/>
</dbReference>
<proteinExistence type="predicted"/>
<reference evidence="4" key="1">
    <citation type="journal article" date="2020" name="Nature">
        <title>Giant virus diversity and host interactions through global metagenomics.</title>
        <authorList>
            <person name="Schulz F."/>
            <person name="Roux S."/>
            <person name="Paez-Espino D."/>
            <person name="Jungbluth S."/>
            <person name="Walsh D.A."/>
            <person name="Denef V.J."/>
            <person name="McMahon K.D."/>
            <person name="Konstantinidis K.T."/>
            <person name="Eloe-Fadrosh E.A."/>
            <person name="Kyrpides N.C."/>
            <person name="Woyke T."/>
        </authorList>
    </citation>
    <scope>NUCLEOTIDE SEQUENCE</scope>
    <source>
        <strain evidence="4">GVMAG-M-3300025880-56</strain>
    </source>
</reference>
<dbReference type="InterPro" id="IPR000330">
    <property type="entry name" value="SNF2_N"/>
</dbReference>
<dbReference type="Gene3D" id="3.40.50.300">
    <property type="entry name" value="P-loop containing nucleotide triphosphate hydrolases"/>
    <property type="match status" value="2"/>
</dbReference>
<organism evidence="4">
    <name type="scientific">viral metagenome</name>
    <dbReference type="NCBI Taxonomy" id="1070528"/>
    <lineage>
        <taxon>unclassified sequences</taxon>
        <taxon>metagenomes</taxon>
        <taxon>organismal metagenomes</taxon>
    </lineage>
</organism>
<evidence type="ECO:0000259" key="2">
    <source>
        <dbReference type="PROSITE" id="PS51192"/>
    </source>
</evidence>
<feature type="domain" description="Helicase ATP-binding" evidence="2">
    <location>
        <begin position="73"/>
        <end position="265"/>
    </location>
</feature>
<accession>A0A6C0J8V2</accession>
<protein>
    <recommendedName>
        <fullName evidence="5">Helicase ATP-binding domain-containing protein</fullName>
    </recommendedName>
</protein>
<dbReference type="InterPro" id="IPR001650">
    <property type="entry name" value="Helicase_C-like"/>
</dbReference>
<dbReference type="Pfam" id="PF00176">
    <property type="entry name" value="SNF2-rel_dom"/>
    <property type="match status" value="1"/>
</dbReference>
<evidence type="ECO:0000259" key="3">
    <source>
        <dbReference type="PROSITE" id="PS51194"/>
    </source>
</evidence>
<dbReference type="PROSITE" id="PS51194">
    <property type="entry name" value="HELICASE_CTER"/>
    <property type="match status" value="1"/>
</dbReference>